<dbReference type="PANTHER" id="PTHR13780:SF128">
    <property type="entry name" value="CBS DOMAIN-CONTAINING PROTEIN"/>
    <property type="match status" value="1"/>
</dbReference>
<feature type="compositionally biased region" description="Low complexity" evidence="4">
    <location>
        <begin position="445"/>
        <end position="457"/>
    </location>
</feature>
<evidence type="ECO:0000256" key="1">
    <source>
        <dbReference type="ARBA" id="ARBA00022737"/>
    </source>
</evidence>
<evidence type="ECO:0000256" key="3">
    <source>
        <dbReference type="PROSITE-ProRule" id="PRU00703"/>
    </source>
</evidence>
<evidence type="ECO:0000313" key="6">
    <source>
        <dbReference type="EMBL" id="GIL60207.1"/>
    </source>
</evidence>
<dbReference type="GO" id="GO:0005634">
    <property type="term" value="C:nucleus"/>
    <property type="evidence" value="ECO:0007669"/>
    <property type="project" value="TreeGrafter"/>
</dbReference>
<evidence type="ECO:0000313" key="7">
    <source>
        <dbReference type="Proteomes" id="UP000747399"/>
    </source>
</evidence>
<protein>
    <recommendedName>
        <fullName evidence="5">CBS domain-containing protein</fullName>
    </recommendedName>
</protein>
<evidence type="ECO:0000259" key="5">
    <source>
        <dbReference type="PROSITE" id="PS51371"/>
    </source>
</evidence>
<keyword evidence="2 3" id="KW-0129">CBS domain</keyword>
<feature type="region of interest" description="Disordered" evidence="4">
    <location>
        <begin position="285"/>
        <end position="305"/>
    </location>
</feature>
<dbReference type="Proteomes" id="UP000747399">
    <property type="component" value="Unassembled WGS sequence"/>
</dbReference>
<dbReference type="AlphaFoldDB" id="A0A8J4BJT3"/>
<proteinExistence type="predicted"/>
<dbReference type="SUPFAM" id="SSF54631">
    <property type="entry name" value="CBS-domain pair"/>
    <property type="match status" value="2"/>
</dbReference>
<gene>
    <name evidence="6" type="ORF">Vafri_14809</name>
</gene>
<dbReference type="PANTHER" id="PTHR13780">
    <property type="entry name" value="AMP-ACTIVATED PROTEIN KINASE, GAMMA REGULATORY SUBUNIT"/>
    <property type="match status" value="1"/>
</dbReference>
<accession>A0A8J4BJT3</accession>
<dbReference type="InterPro" id="IPR046342">
    <property type="entry name" value="CBS_dom_sf"/>
</dbReference>
<evidence type="ECO:0000256" key="2">
    <source>
        <dbReference type="ARBA" id="ARBA00023122"/>
    </source>
</evidence>
<comment type="caution">
    <text evidence="6">The sequence shown here is derived from an EMBL/GenBank/DDBJ whole genome shotgun (WGS) entry which is preliminary data.</text>
</comment>
<organism evidence="6 7">
    <name type="scientific">Volvox africanus</name>
    <dbReference type="NCBI Taxonomy" id="51714"/>
    <lineage>
        <taxon>Eukaryota</taxon>
        <taxon>Viridiplantae</taxon>
        <taxon>Chlorophyta</taxon>
        <taxon>core chlorophytes</taxon>
        <taxon>Chlorophyceae</taxon>
        <taxon>CS clade</taxon>
        <taxon>Chlamydomonadales</taxon>
        <taxon>Volvocaceae</taxon>
        <taxon>Volvox</taxon>
    </lineage>
</organism>
<feature type="region of interest" description="Disordered" evidence="4">
    <location>
        <begin position="445"/>
        <end position="479"/>
    </location>
</feature>
<feature type="domain" description="CBS" evidence="5">
    <location>
        <begin position="384"/>
        <end position="441"/>
    </location>
</feature>
<keyword evidence="7" id="KW-1185">Reference proteome</keyword>
<dbReference type="SMART" id="SM00116">
    <property type="entry name" value="CBS"/>
    <property type="match status" value="3"/>
</dbReference>
<keyword evidence="1" id="KW-0677">Repeat</keyword>
<dbReference type="Pfam" id="PF00571">
    <property type="entry name" value="CBS"/>
    <property type="match status" value="2"/>
</dbReference>
<dbReference type="PROSITE" id="PS51371">
    <property type="entry name" value="CBS"/>
    <property type="match status" value="1"/>
</dbReference>
<dbReference type="Gene3D" id="3.10.580.10">
    <property type="entry name" value="CBS-domain"/>
    <property type="match status" value="3"/>
</dbReference>
<dbReference type="InterPro" id="IPR000644">
    <property type="entry name" value="CBS_dom"/>
</dbReference>
<reference evidence="6" key="1">
    <citation type="journal article" date="2021" name="Proc. Natl. Acad. Sci. U.S.A.">
        <title>Three genomes in the algal genus Volvox reveal the fate of a haploid sex-determining region after a transition to homothallism.</title>
        <authorList>
            <person name="Yamamoto K."/>
            <person name="Hamaji T."/>
            <person name="Kawai-Toyooka H."/>
            <person name="Matsuzaki R."/>
            <person name="Takahashi F."/>
            <person name="Nishimura Y."/>
            <person name="Kawachi M."/>
            <person name="Noguchi H."/>
            <person name="Minakuchi Y."/>
            <person name="Umen J.G."/>
            <person name="Toyoda A."/>
            <person name="Nozaki H."/>
        </authorList>
    </citation>
    <scope>NUCLEOTIDE SEQUENCE</scope>
    <source>
        <strain evidence="6">NIES-3780</strain>
    </source>
</reference>
<name>A0A8J4BJT3_9CHLO</name>
<evidence type="ECO:0000256" key="4">
    <source>
        <dbReference type="SAM" id="MobiDB-lite"/>
    </source>
</evidence>
<dbReference type="InterPro" id="IPR050511">
    <property type="entry name" value="AMPK_gamma/SDS23_families"/>
</dbReference>
<sequence length="479" mass="51395">MDDARKLLLETRVKALGSISSSSLVQLLDTSTVGQALQVLAENRILSAPVIAPDDDGLAEGAKWPAHLPNSDIMGFVCVNDILTSFLECYYGEFGDAEYSNNLCNRHGSSPFGRHPAAAAASDAAASGALNGGSMLARMRQLEAMGQRFARQQLRHLTCKGCDGDFLHSRHAGEATLLELVMYGFLDPKRRGMHEGEQQARVVHRVAFFDNSGRVTSVISQSDICRFLAAHVDRLGPLAEATVSELGWDCKPVVSCTPETPALEAMRLMVSEGVSSLAVVAGQRANEAGPEADSADPEGPAEPRVGGRLLGNFSASEMRTMTAEHFGALSLPVGEFLALENETEYVAVNRERLLSEEGLVGSPAHDFICNRLRRVRPHAPGEDVGQRLVVATGTNTFAEVVELLVRHCIHRVYVVDEHEVPVGIVTCTDILRKVVEVATAAAPLSPSASPAAGAAAAAHRHEWHQRHHGSPQGAQEQQC</sequence>
<dbReference type="GO" id="GO:0005737">
    <property type="term" value="C:cytoplasm"/>
    <property type="evidence" value="ECO:0007669"/>
    <property type="project" value="TreeGrafter"/>
</dbReference>
<dbReference type="EMBL" id="BNCO01000038">
    <property type="protein sequence ID" value="GIL60207.1"/>
    <property type="molecule type" value="Genomic_DNA"/>
</dbReference>